<dbReference type="EMBL" id="WTYR01000001">
    <property type="protein sequence ID" value="MXP09079.1"/>
    <property type="molecule type" value="Genomic_DNA"/>
</dbReference>
<dbReference type="GO" id="GO:0016787">
    <property type="term" value="F:hydrolase activity"/>
    <property type="evidence" value="ECO:0007669"/>
    <property type="project" value="InterPro"/>
</dbReference>
<evidence type="ECO:0000313" key="3">
    <source>
        <dbReference type="EMBL" id="MXP09079.1"/>
    </source>
</evidence>
<keyword evidence="4" id="KW-1185">Reference proteome</keyword>
<dbReference type="InterPro" id="IPR029058">
    <property type="entry name" value="AB_hydrolase_fold"/>
</dbReference>
<evidence type="ECO:0000313" key="4">
    <source>
        <dbReference type="Proteomes" id="UP000429229"/>
    </source>
</evidence>
<dbReference type="Proteomes" id="UP000429229">
    <property type="component" value="Unassembled WGS sequence"/>
</dbReference>
<feature type="domain" description="Xaa-Pro dipeptidyl-peptidase-like" evidence="2">
    <location>
        <begin position="101"/>
        <end position="207"/>
    </location>
</feature>
<dbReference type="AlphaFoldDB" id="A0A6I4TZ17"/>
<dbReference type="Gene3D" id="3.40.50.1820">
    <property type="entry name" value="alpha/beta hydrolase"/>
    <property type="match status" value="1"/>
</dbReference>
<sequence>MSHLRAALALLILAAAPAASLIVAPPETAAQDRAVADGQMLAREAYTFPFDTYEEWQSFMDRAPEERWRAAAVSPFFTPEQFDRYRSGETVRLERIAYASDGLRIKGVIAVPRDATGPLPVVIYAQGGVGEWSRLTFFDIVEMSRLAEQGFIVVASLRRGEGGSEGEPAMGSGDLSDMLNLLALIDQLPGADREHIHYLGFSRGGALGYRLPAACRDRPDRFRGDGRRAQRSRKFPKTRRVRRVCLSGNRGRL</sequence>
<dbReference type="Pfam" id="PF02129">
    <property type="entry name" value="Peptidase_S15"/>
    <property type="match status" value="1"/>
</dbReference>
<name>A0A6I4TZ17_9SPHN</name>
<comment type="caution">
    <text evidence="3">The sequence shown here is derived from an EMBL/GenBank/DDBJ whole genome shotgun (WGS) entry which is preliminary data.</text>
</comment>
<evidence type="ECO:0000256" key="1">
    <source>
        <dbReference type="SAM" id="SignalP"/>
    </source>
</evidence>
<accession>A0A6I4TZ17</accession>
<keyword evidence="1" id="KW-0732">Signal</keyword>
<feature type="chain" id="PRO_5026043099" description="Xaa-Pro dipeptidyl-peptidase-like domain-containing protein" evidence="1">
    <location>
        <begin position="30"/>
        <end position="253"/>
    </location>
</feature>
<protein>
    <recommendedName>
        <fullName evidence="2">Xaa-Pro dipeptidyl-peptidase-like domain-containing protein</fullName>
    </recommendedName>
</protein>
<gene>
    <name evidence="3" type="ORF">GRI68_02655</name>
</gene>
<organism evidence="3 4">
    <name type="scientific">Alteriqipengyuania halimionae</name>
    <dbReference type="NCBI Taxonomy" id="1926630"/>
    <lineage>
        <taxon>Bacteria</taxon>
        <taxon>Pseudomonadati</taxon>
        <taxon>Pseudomonadota</taxon>
        <taxon>Alphaproteobacteria</taxon>
        <taxon>Sphingomonadales</taxon>
        <taxon>Erythrobacteraceae</taxon>
        <taxon>Alteriqipengyuania</taxon>
    </lineage>
</organism>
<dbReference type="SUPFAM" id="SSF53474">
    <property type="entry name" value="alpha/beta-Hydrolases"/>
    <property type="match status" value="1"/>
</dbReference>
<evidence type="ECO:0000259" key="2">
    <source>
        <dbReference type="Pfam" id="PF02129"/>
    </source>
</evidence>
<dbReference type="RefSeq" id="WP_160615637.1">
    <property type="nucleotide sequence ID" value="NZ_WTYR01000001.1"/>
</dbReference>
<dbReference type="InterPro" id="IPR000383">
    <property type="entry name" value="Xaa-Pro-like_dom"/>
</dbReference>
<proteinExistence type="predicted"/>
<feature type="signal peptide" evidence="1">
    <location>
        <begin position="1"/>
        <end position="29"/>
    </location>
</feature>
<dbReference type="OrthoDB" id="1094230at2"/>
<reference evidence="3 4" key="1">
    <citation type="submission" date="2019-12" db="EMBL/GenBank/DDBJ databases">
        <title>Genomic-based taxomic classification of the family Erythrobacteraceae.</title>
        <authorList>
            <person name="Xu L."/>
        </authorList>
    </citation>
    <scope>NUCLEOTIDE SEQUENCE [LARGE SCALE GENOMIC DNA]</scope>
    <source>
        <strain evidence="3 4">LMG 29519</strain>
    </source>
</reference>